<dbReference type="Proteomes" id="UP000272942">
    <property type="component" value="Unassembled WGS sequence"/>
</dbReference>
<evidence type="ECO:0000313" key="2">
    <source>
        <dbReference type="EMBL" id="VDP96574.1"/>
    </source>
</evidence>
<dbReference type="EMBL" id="UZAN01080605">
    <property type="protein sequence ID" value="VDP96574.1"/>
    <property type="molecule type" value="Genomic_DNA"/>
</dbReference>
<feature type="region of interest" description="Disordered" evidence="1">
    <location>
        <begin position="35"/>
        <end position="73"/>
    </location>
</feature>
<reference evidence="4" key="1">
    <citation type="submission" date="2016-06" db="UniProtKB">
        <authorList>
            <consortium name="WormBaseParasite"/>
        </authorList>
    </citation>
    <scope>IDENTIFICATION</scope>
</reference>
<protein>
    <submittedName>
        <fullName evidence="2 4">Uncharacterized protein</fullName>
    </submittedName>
</protein>
<name>A0A183BH60_9TREM</name>
<feature type="compositionally biased region" description="Basic and acidic residues" evidence="1">
    <location>
        <begin position="62"/>
        <end position="73"/>
    </location>
</feature>
<gene>
    <name evidence="2" type="ORF">ECPE_LOCUS18545</name>
</gene>
<dbReference type="AlphaFoldDB" id="A0A183BH60"/>
<proteinExistence type="predicted"/>
<dbReference type="WBParaSite" id="ECPE_0001859501-mRNA-1">
    <property type="protein sequence ID" value="ECPE_0001859501-mRNA-1"/>
    <property type="gene ID" value="ECPE_0001859501"/>
</dbReference>
<sequence>MVGESLSRLITRSRRPESGKGTVVLPSQLQTSLMHPVTPHIVHSSTHQNPGRSGPEATCRSSAKEAADVALER</sequence>
<evidence type="ECO:0000313" key="4">
    <source>
        <dbReference type="WBParaSite" id="ECPE_0001859501-mRNA-1"/>
    </source>
</evidence>
<keyword evidence="3" id="KW-1185">Reference proteome</keyword>
<feature type="region of interest" description="Disordered" evidence="1">
    <location>
        <begin position="1"/>
        <end position="23"/>
    </location>
</feature>
<evidence type="ECO:0000256" key="1">
    <source>
        <dbReference type="SAM" id="MobiDB-lite"/>
    </source>
</evidence>
<evidence type="ECO:0000313" key="3">
    <source>
        <dbReference type="Proteomes" id="UP000272942"/>
    </source>
</evidence>
<organism evidence="4">
    <name type="scientific">Echinostoma caproni</name>
    <dbReference type="NCBI Taxonomy" id="27848"/>
    <lineage>
        <taxon>Eukaryota</taxon>
        <taxon>Metazoa</taxon>
        <taxon>Spiralia</taxon>
        <taxon>Lophotrochozoa</taxon>
        <taxon>Platyhelminthes</taxon>
        <taxon>Trematoda</taxon>
        <taxon>Digenea</taxon>
        <taxon>Plagiorchiida</taxon>
        <taxon>Echinostomata</taxon>
        <taxon>Echinostomatoidea</taxon>
        <taxon>Echinostomatidae</taxon>
        <taxon>Echinostoma</taxon>
    </lineage>
</organism>
<accession>A0A183BH60</accession>
<reference evidence="2 3" key="2">
    <citation type="submission" date="2018-11" db="EMBL/GenBank/DDBJ databases">
        <authorList>
            <consortium name="Pathogen Informatics"/>
        </authorList>
    </citation>
    <scope>NUCLEOTIDE SEQUENCE [LARGE SCALE GENOMIC DNA]</scope>
    <source>
        <strain evidence="2 3">Egypt</strain>
    </source>
</reference>